<evidence type="ECO:0000313" key="12">
    <source>
        <dbReference type="EMBL" id="KLT73520.1"/>
    </source>
</evidence>
<evidence type="ECO:0000256" key="8">
    <source>
        <dbReference type="ARBA" id="ARBA00051875"/>
    </source>
</evidence>
<comment type="function">
    <text evidence="10">Pyrophosphatase that catalyzes the hydrolysis of nucleoside triphosphates to their monophosphate derivatives, with a high preference for the non-canonical purine nucleotides XTP (xanthosine triphosphate), dITP (deoxyinosine triphosphate) and ITP. Seems to function as a house-cleaning enzyme that removes non-canonical purine nucleotides from the nucleotide pool, thus preventing their incorporation into DNA/RNA and avoiding chromosomal lesions.</text>
</comment>
<keyword evidence="13" id="KW-1185">Reference proteome</keyword>
<dbReference type="Gene3D" id="3.90.950.10">
    <property type="match status" value="1"/>
</dbReference>
<comment type="similarity">
    <text evidence="1 10 11">Belongs to the HAM1 NTPase family.</text>
</comment>
<evidence type="ECO:0000256" key="5">
    <source>
        <dbReference type="ARBA" id="ARBA00022801"/>
    </source>
</evidence>
<keyword evidence="5 10" id="KW-0378">Hydrolase</keyword>
<evidence type="ECO:0000256" key="1">
    <source>
        <dbReference type="ARBA" id="ARBA00008023"/>
    </source>
</evidence>
<dbReference type="NCBIfam" id="TIGR00042">
    <property type="entry name" value="RdgB/HAM1 family non-canonical purine NTP pyrophosphatase"/>
    <property type="match status" value="1"/>
</dbReference>
<comment type="caution">
    <text evidence="10">Lacks conserved residue(s) required for the propagation of feature annotation.</text>
</comment>
<keyword evidence="4 10" id="KW-0547">Nucleotide-binding</keyword>
<dbReference type="GO" id="GO:0036222">
    <property type="term" value="F:XTP diphosphatase activity"/>
    <property type="evidence" value="ECO:0007669"/>
    <property type="project" value="UniProtKB-UniRule"/>
</dbReference>
<keyword evidence="7 10" id="KW-0546">Nucleotide metabolism</keyword>
<dbReference type="AlphaFoldDB" id="A0A0J0YTT6"/>
<accession>A0A0J0YTT6</accession>
<comment type="catalytic activity">
    <reaction evidence="10">
        <text>ITP + H2O = IMP + diphosphate + H(+)</text>
        <dbReference type="Rhea" id="RHEA:29399"/>
        <dbReference type="ChEBI" id="CHEBI:15377"/>
        <dbReference type="ChEBI" id="CHEBI:15378"/>
        <dbReference type="ChEBI" id="CHEBI:33019"/>
        <dbReference type="ChEBI" id="CHEBI:58053"/>
        <dbReference type="ChEBI" id="CHEBI:61402"/>
        <dbReference type="EC" id="3.6.1.66"/>
    </reaction>
</comment>
<dbReference type="GO" id="GO:0005829">
    <property type="term" value="C:cytosol"/>
    <property type="evidence" value="ECO:0007669"/>
    <property type="project" value="TreeGrafter"/>
</dbReference>
<sequence>MLNKIILASGNPGKLKEFSRWFAERSIDILPQSEFNVPECPEPYGTFIENALAKARHASRHSGLPALADDSGICANALNGAPGVYSARFAGDNPKSDAANNLKLSTELAGKEDQSCYYVCVLVLVRHEHDPQPIIAEGIWRGTWQTEAKGENGFGYDPHFYLPEQGCTAAELTPKLKNQISHRGLALQELKKKIDLLYPSAKAV</sequence>
<dbReference type="Pfam" id="PF01725">
    <property type="entry name" value="Ham1p_like"/>
    <property type="match status" value="1"/>
</dbReference>
<dbReference type="Proteomes" id="UP000036027">
    <property type="component" value="Unassembled WGS sequence"/>
</dbReference>
<feature type="active site" description="Proton acceptor" evidence="10">
    <location>
        <position position="70"/>
    </location>
</feature>
<evidence type="ECO:0000313" key="13">
    <source>
        <dbReference type="Proteomes" id="UP000036027"/>
    </source>
</evidence>
<keyword evidence="3 10" id="KW-0479">Metal-binding</keyword>
<evidence type="ECO:0000256" key="9">
    <source>
        <dbReference type="ARBA" id="ARBA00052017"/>
    </source>
</evidence>
<dbReference type="FunFam" id="3.90.950.10:FF:000001">
    <property type="entry name" value="dITP/XTP pyrophosphatase"/>
    <property type="match status" value="1"/>
</dbReference>
<evidence type="ECO:0000256" key="10">
    <source>
        <dbReference type="HAMAP-Rule" id="MF_01405"/>
    </source>
</evidence>
<dbReference type="InterPro" id="IPR020922">
    <property type="entry name" value="dITP/XTP_pyrophosphatase"/>
</dbReference>
<dbReference type="GO" id="GO:0036220">
    <property type="term" value="F:ITP diphosphatase activity"/>
    <property type="evidence" value="ECO:0007669"/>
    <property type="project" value="UniProtKB-UniRule"/>
</dbReference>
<comment type="catalytic activity">
    <reaction evidence="8 10">
        <text>dITP + H2O = dIMP + diphosphate + H(+)</text>
        <dbReference type="Rhea" id="RHEA:28342"/>
        <dbReference type="ChEBI" id="CHEBI:15377"/>
        <dbReference type="ChEBI" id="CHEBI:15378"/>
        <dbReference type="ChEBI" id="CHEBI:33019"/>
        <dbReference type="ChEBI" id="CHEBI:61194"/>
        <dbReference type="ChEBI" id="CHEBI:61382"/>
        <dbReference type="EC" id="3.6.1.66"/>
    </reaction>
</comment>
<feature type="binding site" evidence="10">
    <location>
        <begin position="9"/>
        <end position="14"/>
    </location>
    <ligand>
        <name>substrate</name>
    </ligand>
</feature>
<evidence type="ECO:0000256" key="11">
    <source>
        <dbReference type="RuleBase" id="RU003781"/>
    </source>
</evidence>
<evidence type="ECO:0000256" key="7">
    <source>
        <dbReference type="ARBA" id="ARBA00023080"/>
    </source>
</evidence>
<dbReference type="InterPro" id="IPR029001">
    <property type="entry name" value="ITPase-like_fam"/>
</dbReference>
<dbReference type="CDD" id="cd00515">
    <property type="entry name" value="HAM1"/>
    <property type="match status" value="1"/>
</dbReference>
<evidence type="ECO:0000256" key="4">
    <source>
        <dbReference type="ARBA" id="ARBA00022741"/>
    </source>
</evidence>
<dbReference type="SUPFAM" id="SSF52972">
    <property type="entry name" value="ITPase-like"/>
    <property type="match status" value="1"/>
</dbReference>
<feature type="binding site" evidence="10">
    <location>
        <position position="70"/>
    </location>
    <ligand>
        <name>Mg(2+)</name>
        <dbReference type="ChEBI" id="CHEBI:18420"/>
    </ligand>
</feature>
<keyword evidence="6 10" id="KW-0460">Magnesium</keyword>
<comment type="caution">
    <text evidence="12">The sequence shown here is derived from an EMBL/GenBank/DDBJ whole genome shotgun (WGS) entry which is preliminary data.</text>
</comment>
<feature type="binding site" evidence="10">
    <location>
        <begin position="154"/>
        <end position="157"/>
    </location>
    <ligand>
        <name>substrate</name>
    </ligand>
</feature>
<evidence type="ECO:0000256" key="3">
    <source>
        <dbReference type="ARBA" id="ARBA00022723"/>
    </source>
</evidence>
<dbReference type="HAMAP" id="MF_01405">
    <property type="entry name" value="Non_canon_purine_NTPase"/>
    <property type="match status" value="1"/>
</dbReference>
<dbReference type="RefSeq" id="WP_047760398.1">
    <property type="nucleotide sequence ID" value="NZ_CP091510.1"/>
</dbReference>
<comment type="subunit">
    <text evidence="2 10">Homodimer.</text>
</comment>
<dbReference type="PANTHER" id="PTHR11067:SF9">
    <property type="entry name" value="INOSINE TRIPHOSPHATE PYROPHOSPHATASE"/>
    <property type="match status" value="1"/>
</dbReference>
<evidence type="ECO:0000256" key="6">
    <source>
        <dbReference type="ARBA" id="ARBA00022842"/>
    </source>
</evidence>
<dbReference type="PANTHER" id="PTHR11067">
    <property type="entry name" value="INOSINE TRIPHOSPHATE PYROPHOSPHATASE/HAM1 PROTEIN"/>
    <property type="match status" value="1"/>
</dbReference>
<evidence type="ECO:0000256" key="2">
    <source>
        <dbReference type="ARBA" id="ARBA00011738"/>
    </source>
</evidence>
<comment type="cofactor">
    <cofactor evidence="10">
        <name>Mg(2+)</name>
        <dbReference type="ChEBI" id="CHEBI:18420"/>
    </cofactor>
    <text evidence="10">Binds 1 Mg(2+) ion per subunit.</text>
</comment>
<dbReference type="OrthoDB" id="9807456at2"/>
<dbReference type="STRING" id="1470200.PL75_02855"/>
<dbReference type="InterPro" id="IPR002637">
    <property type="entry name" value="RdgB/HAM1"/>
</dbReference>
<dbReference type="PATRIC" id="fig|1470200.3.peg.1653"/>
<dbReference type="GO" id="GO:0009146">
    <property type="term" value="P:purine nucleoside triphosphate catabolic process"/>
    <property type="evidence" value="ECO:0007669"/>
    <property type="project" value="UniProtKB-UniRule"/>
</dbReference>
<name>A0A0J0YTT6_9NEIS</name>
<feature type="binding site" evidence="10">
    <location>
        <position position="177"/>
    </location>
    <ligand>
        <name>substrate</name>
    </ligand>
</feature>
<comment type="catalytic activity">
    <reaction evidence="9 10">
        <text>XTP + H2O = XMP + diphosphate + H(+)</text>
        <dbReference type="Rhea" id="RHEA:28610"/>
        <dbReference type="ChEBI" id="CHEBI:15377"/>
        <dbReference type="ChEBI" id="CHEBI:15378"/>
        <dbReference type="ChEBI" id="CHEBI:33019"/>
        <dbReference type="ChEBI" id="CHEBI:57464"/>
        <dbReference type="ChEBI" id="CHEBI:61314"/>
        <dbReference type="EC" id="3.6.1.66"/>
    </reaction>
</comment>
<dbReference type="GO" id="GO:0017111">
    <property type="term" value="F:ribonucleoside triphosphate phosphatase activity"/>
    <property type="evidence" value="ECO:0007669"/>
    <property type="project" value="InterPro"/>
</dbReference>
<dbReference type="GO" id="GO:0009117">
    <property type="term" value="P:nucleotide metabolic process"/>
    <property type="evidence" value="ECO:0007669"/>
    <property type="project" value="UniProtKB-KW"/>
</dbReference>
<dbReference type="GO" id="GO:0046872">
    <property type="term" value="F:metal ion binding"/>
    <property type="evidence" value="ECO:0007669"/>
    <property type="project" value="UniProtKB-KW"/>
</dbReference>
<feature type="binding site" evidence="10">
    <location>
        <position position="71"/>
    </location>
    <ligand>
        <name>substrate</name>
    </ligand>
</feature>
<dbReference type="EMBL" id="JTDO01000003">
    <property type="protein sequence ID" value="KLT73520.1"/>
    <property type="molecule type" value="Genomic_DNA"/>
</dbReference>
<gene>
    <name evidence="12" type="ORF">PL75_02855</name>
</gene>
<dbReference type="EC" id="3.6.1.66" evidence="10"/>
<protein>
    <recommendedName>
        <fullName evidence="10">dITP/XTP pyrophosphatase</fullName>
        <ecNumber evidence="10">3.6.1.66</ecNumber>
    </recommendedName>
    <alternativeName>
        <fullName evidence="10">Non-canonical purine NTP pyrophosphatase</fullName>
    </alternativeName>
    <alternativeName>
        <fullName evidence="10">Non-standard purine NTP pyrophosphatase</fullName>
    </alternativeName>
    <alternativeName>
        <fullName evidence="10">Nucleoside-triphosphate diphosphatase</fullName>
    </alternativeName>
    <alternativeName>
        <fullName evidence="10">Nucleoside-triphosphate pyrophosphatase</fullName>
        <shortName evidence="10">NTPase</shortName>
    </alternativeName>
</protein>
<dbReference type="GO" id="GO:0000166">
    <property type="term" value="F:nucleotide binding"/>
    <property type="evidence" value="ECO:0007669"/>
    <property type="project" value="UniProtKB-KW"/>
</dbReference>
<organism evidence="12 13">
    <name type="scientific">Neisseria arctica</name>
    <dbReference type="NCBI Taxonomy" id="1470200"/>
    <lineage>
        <taxon>Bacteria</taxon>
        <taxon>Pseudomonadati</taxon>
        <taxon>Pseudomonadota</taxon>
        <taxon>Betaproteobacteria</taxon>
        <taxon>Neisseriales</taxon>
        <taxon>Neisseriaceae</taxon>
        <taxon>Neisseria</taxon>
    </lineage>
</organism>
<feature type="binding site" evidence="10">
    <location>
        <begin position="182"/>
        <end position="183"/>
    </location>
    <ligand>
        <name>substrate</name>
    </ligand>
</feature>
<reference evidence="12 13" key="1">
    <citation type="submission" date="2014-11" db="EMBL/GenBank/DDBJ databases">
        <title>Genome of a novel goose pathogen.</title>
        <authorList>
            <person name="Hansen C.M."/>
            <person name="Hueffer K."/>
            <person name="Choi S.C."/>
        </authorList>
    </citation>
    <scope>NUCLEOTIDE SEQUENCE [LARGE SCALE GENOMIC DNA]</scope>
    <source>
        <strain evidence="12 13">KH1503</strain>
    </source>
</reference>
<proteinExistence type="inferred from homology"/>
<dbReference type="GO" id="GO:0035870">
    <property type="term" value="F:dITP diphosphatase activity"/>
    <property type="evidence" value="ECO:0007669"/>
    <property type="project" value="UniProtKB-UniRule"/>
</dbReference>